<dbReference type="InterPro" id="IPR038756">
    <property type="entry name" value="CheX-like"/>
</dbReference>
<dbReference type="EMBL" id="SLWV01000002">
    <property type="protein sequence ID" value="TCO79479.1"/>
    <property type="molecule type" value="Genomic_DNA"/>
</dbReference>
<dbReference type="PANTHER" id="PTHR39452">
    <property type="entry name" value="CHEY-P PHOSPHATASE CHEX"/>
    <property type="match status" value="1"/>
</dbReference>
<reference evidence="3 4" key="1">
    <citation type="submission" date="2019-03" db="EMBL/GenBank/DDBJ databases">
        <title>Genomic Encyclopedia of Type Strains, Phase IV (KMG-IV): sequencing the most valuable type-strain genomes for metagenomic binning, comparative biology and taxonomic classification.</title>
        <authorList>
            <person name="Goeker M."/>
        </authorList>
    </citation>
    <scope>NUCLEOTIDE SEQUENCE [LARGE SCALE GENOMIC DNA]</scope>
    <source>
        <strain evidence="3 4">DSM 102940</strain>
    </source>
</reference>
<feature type="domain" description="Chemotaxis phosphatase CheX-like" evidence="2">
    <location>
        <begin position="43"/>
        <end position="135"/>
    </location>
</feature>
<evidence type="ECO:0000313" key="3">
    <source>
        <dbReference type="EMBL" id="TCO79479.1"/>
    </source>
</evidence>
<dbReference type="Proteomes" id="UP000294919">
    <property type="component" value="Unassembled WGS sequence"/>
</dbReference>
<dbReference type="PANTHER" id="PTHR39452:SF1">
    <property type="entry name" value="CHEY-P PHOSPHATASE CHEX"/>
    <property type="match status" value="1"/>
</dbReference>
<proteinExistence type="predicted"/>
<protein>
    <submittedName>
        <fullName evidence="3">Chemotaxis protein CheX</fullName>
    </submittedName>
</protein>
<keyword evidence="4" id="KW-1185">Reference proteome</keyword>
<organism evidence="3 4">
    <name type="scientific">Marinisporobacter balticus</name>
    <dbReference type="NCBI Taxonomy" id="2018667"/>
    <lineage>
        <taxon>Bacteria</taxon>
        <taxon>Bacillati</taxon>
        <taxon>Bacillota</taxon>
        <taxon>Clostridia</taxon>
        <taxon>Peptostreptococcales</taxon>
        <taxon>Thermotaleaceae</taxon>
        <taxon>Marinisporobacter</taxon>
    </lineage>
</organism>
<dbReference type="GO" id="GO:0006935">
    <property type="term" value="P:chemotaxis"/>
    <property type="evidence" value="ECO:0007669"/>
    <property type="project" value="UniProtKB-KW"/>
</dbReference>
<evidence type="ECO:0000313" key="4">
    <source>
        <dbReference type="Proteomes" id="UP000294919"/>
    </source>
</evidence>
<dbReference type="Pfam" id="PF13690">
    <property type="entry name" value="CheX"/>
    <property type="match status" value="1"/>
</dbReference>
<dbReference type="InterPro" id="IPR028051">
    <property type="entry name" value="CheX-like_dom"/>
</dbReference>
<sequence>MNVELINPFIKTSKDILKQMANISSDTGEIYIKDASFDTPNVMIMIGLTGEIQGQVILGMDKELAKKIASNMMCGMPVENLDIIAKSAISELGNMILGNTATLLSNQDVTIDITPPTLLVGEKISISTSLDKTITVPLNTEYGIIELDIIIKE</sequence>
<dbReference type="AlphaFoldDB" id="A0A4R2L5Z6"/>
<name>A0A4R2L5Z6_9FIRM</name>
<evidence type="ECO:0000256" key="1">
    <source>
        <dbReference type="ARBA" id="ARBA00022500"/>
    </source>
</evidence>
<evidence type="ECO:0000259" key="2">
    <source>
        <dbReference type="Pfam" id="PF13690"/>
    </source>
</evidence>
<keyword evidence="1" id="KW-0145">Chemotaxis</keyword>
<dbReference type="RefSeq" id="WP_132242396.1">
    <property type="nucleotide sequence ID" value="NZ_SLWV01000002.1"/>
</dbReference>
<dbReference type="Gene3D" id="3.40.1550.10">
    <property type="entry name" value="CheC-like"/>
    <property type="match status" value="1"/>
</dbReference>
<dbReference type="CDD" id="cd17906">
    <property type="entry name" value="CheX"/>
    <property type="match status" value="1"/>
</dbReference>
<dbReference type="OrthoDB" id="9788100at2"/>
<dbReference type="SUPFAM" id="SSF103039">
    <property type="entry name" value="CheC-like"/>
    <property type="match status" value="1"/>
</dbReference>
<dbReference type="InterPro" id="IPR028976">
    <property type="entry name" value="CheC-like_sf"/>
</dbReference>
<comment type="caution">
    <text evidence="3">The sequence shown here is derived from an EMBL/GenBank/DDBJ whole genome shotgun (WGS) entry which is preliminary data.</text>
</comment>
<accession>A0A4R2L5Z6</accession>
<gene>
    <name evidence="3" type="ORF">EV214_102201</name>
</gene>